<organism evidence="1 2">
    <name type="scientific">Papaver somniferum</name>
    <name type="common">Opium poppy</name>
    <dbReference type="NCBI Taxonomy" id="3469"/>
    <lineage>
        <taxon>Eukaryota</taxon>
        <taxon>Viridiplantae</taxon>
        <taxon>Streptophyta</taxon>
        <taxon>Embryophyta</taxon>
        <taxon>Tracheophyta</taxon>
        <taxon>Spermatophyta</taxon>
        <taxon>Magnoliopsida</taxon>
        <taxon>Ranunculales</taxon>
        <taxon>Papaveraceae</taxon>
        <taxon>Papaveroideae</taxon>
        <taxon>Papaver</taxon>
    </lineage>
</organism>
<evidence type="ECO:0000313" key="1">
    <source>
        <dbReference type="EMBL" id="RZC62477.1"/>
    </source>
</evidence>
<keyword evidence="2" id="KW-1185">Reference proteome</keyword>
<proteinExistence type="predicted"/>
<dbReference type="EMBL" id="CM010719">
    <property type="protein sequence ID" value="RZC62477.1"/>
    <property type="molecule type" value="Genomic_DNA"/>
</dbReference>
<dbReference type="Gramene" id="RZC62477">
    <property type="protein sequence ID" value="RZC62477"/>
    <property type="gene ID" value="C5167_024219"/>
</dbReference>
<evidence type="ECO:0000313" key="2">
    <source>
        <dbReference type="Proteomes" id="UP000316621"/>
    </source>
</evidence>
<reference evidence="1 2" key="1">
    <citation type="journal article" date="2018" name="Science">
        <title>The opium poppy genome and morphinan production.</title>
        <authorList>
            <person name="Guo L."/>
            <person name="Winzer T."/>
            <person name="Yang X."/>
            <person name="Li Y."/>
            <person name="Ning Z."/>
            <person name="He Z."/>
            <person name="Teodor R."/>
            <person name="Lu Y."/>
            <person name="Bowser T.A."/>
            <person name="Graham I.A."/>
            <person name="Ye K."/>
        </authorList>
    </citation>
    <scope>NUCLEOTIDE SEQUENCE [LARGE SCALE GENOMIC DNA]</scope>
    <source>
        <strain evidence="2">cv. HN1</strain>
        <tissue evidence="1">Leaves</tissue>
    </source>
</reference>
<protein>
    <submittedName>
        <fullName evidence="1">Uncharacterized protein</fullName>
    </submittedName>
</protein>
<dbReference type="Proteomes" id="UP000316621">
    <property type="component" value="Chromosome 5"/>
</dbReference>
<dbReference type="AlphaFoldDB" id="A0A4Y7JP18"/>
<sequence length="124" mass="14166">MASNKIHHLRQSAMEAGDPGKYYINPSEKLMSIASKWRVVEYEDSIEVIFDDAALGKSPVFARCYNYQAIGDSVNKDDEFGFIMNTDYLDARKIDIEMKDGFTKFYVPKIKVEENKKKVAGLQV</sequence>
<dbReference type="OrthoDB" id="1950792at2759"/>
<name>A0A4Y7JP18_PAPSO</name>
<gene>
    <name evidence="1" type="ORF">C5167_024219</name>
</gene>
<accession>A0A4Y7JP18</accession>